<evidence type="ECO:0000256" key="5">
    <source>
        <dbReference type="ARBA" id="ARBA00022692"/>
    </source>
</evidence>
<evidence type="ECO:0000256" key="6">
    <source>
        <dbReference type="ARBA" id="ARBA00022729"/>
    </source>
</evidence>
<dbReference type="InterPro" id="IPR012910">
    <property type="entry name" value="Plug_dom"/>
</dbReference>
<evidence type="ECO:0000256" key="9">
    <source>
        <dbReference type="ARBA" id="ARBA00023170"/>
    </source>
</evidence>
<keyword evidence="5 11" id="KW-0812">Transmembrane</keyword>
<dbReference type="PANTHER" id="PTHR32552">
    <property type="entry name" value="FERRICHROME IRON RECEPTOR-RELATED"/>
    <property type="match status" value="1"/>
</dbReference>
<dbReference type="SUPFAM" id="SSF56935">
    <property type="entry name" value="Porins"/>
    <property type="match status" value="1"/>
</dbReference>
<dbReference type="OrthoDB" id="8732650at2"/>
<keyword evidence="7" id="KW-0798">TonB box</keyword>
<sequence length="769" mass="84600">MGLGHSEPDRHLRFGLGHAFFQPRSFPPMKTFNTFRASHIASAVALLVLGHAHAQNTTEITITDTAPSQVSGFGDVPLSKAPFSAVSFDRQTLQDIGAQRVSDALRLDASVSDSYNSPAYWDMLSVRGYTLDNRYNYRREGLPISAETMIPMDNKERIELFKGTSGIQAGTSAPGGLVNYVVKRPPTAANETIRSVSASYGPGKSSSVALDLGGRLGENKDVGYRFNAAYEDLNPYIQNTQGHRHLLALAMDWRITPDSKLEWEIERSERQQMGGNAYSVLANPNDPYGVPSLPATVDGKLNITRQPWSVPGAFASQTGSVRFKQNLSDGWLWTTQYGGQRLKTDDRLSFALGHNCYGVLDPSTGATKLCDRFTSDGRFELADYRSNDERRLVDALQTEVAGQTRWGNTTHHLALSLTRQRQLDRLPAKQAWNSAGEGSIFGGGTSQAAPKPEYPNTNKSEYSTEIAVKDRMALSATTAVWAGLRYTSYSRSSEQNAICDPVTYVCTPAAGTNPISNKGNITTPWIGLTQQLGQHMVFVSHGHGIELLAVPNTPGYTNAGQLLDVARSKQTEVGIRSLTTTDLATPWSWNASVFQIERPLAYDVADGSLLKRVSDGQQIHQGMDAGVQWRSAAWSLQAQGQWLHARISAATLNTALNGQTPVNVPTMTLRALAEYRFANIPGLRTSLRVNHEGQRRVLEDGSLNLPSWTTADLAAHYDTRIDGTRTQWTMAIDNLTDRHYWREAPKQFGHYYLYPGAPRTLRIAVKASF</sequence>
<evidence type="ECO:0000256" key="1">
    <source>
        <dbReference type="ARBA" id="ARBA00004571"/>
    </source>
</evidence>
<comment type="similarity">
    <text evidence="2 11">Belongs to the TonB-dependent receptor family.</text>
</comment>
<evidence type="ECO:0000313" key="15">
    <source>
        <dbReference type="EMBL" id="PVE43241.1"/>
    </source>
</evidence>
<evidence type="ECO:0000256" key="2">
    <source>
        <dbReference type="ARBA" id="ARBA00009810"/>
    </source>
</evidence>
<evidence type="ECO:0000256" key="4">
    <source>
        <dbReference type="ARBA" id="ARBA00022452"/>
    </source>
</evidence>
<evidence type="ECO:0000256" key="13">
    <source>
        <dbReference type="SAM" id="MobiDB-lite"/>
    </source>
</evidence>
<evidence type="ECO:0000256" key="12">
    <source>
        <dbReference type="PROSITE-ProRule" id="PRU10144"/>
    </source>
</evidence>
<evidence type="ECO:0000256" key="10">
    <source>
        <dbReference type="ARBA" id="ARBA00023237"/>
    </source>
</evidence>
<dbReference type="EMBL" id="LFYT02000007">
    <property type="protein sequence ID" value="PVE43241.1"/>
    <property type="molecule type" value="Genomic_DNA"/>
</dbReference>
<keyword evidence="3 11" id="KW-0813">Transport</keyword>
<evidence type="ECO:0000259" key="14">
    <source>
        <dbReference type="Pfam" id="PF07715"/>
    </source>
</evidence>
<keyword evidence="6" id="KW-0732">Signal</keyword>
<dbReference type="InterPro" id="IPR039426">
    <property type="entry name" value="TonB-dep_rcpt-like"/>
</dbReference>
<comment type="subcellular location">
    <subcellularLocation>
        <location evidence="1 11">Cell outer membrane</location>
        <topology evidence="1 11">Multi-pass membrane protein</topology>
    </subcellularLocation>
</comment>
<evidence type="ECO:0000256" key="8">
    <source>
        <dbReference type="ARBA" id="ARBA00023136"/>
    </source>
</evidence>
<keyword evidence="9" id="KW-0675">Receptor</keyword>
<feature type="domain" description="TonB-dependent receptor plug" evidence="14">
    <location>
        <begin position="78"/>
        <end position="176"/>
    </location>
</feature>
<dbReference type="Gene3D" id="2.40.170.20">
    <property type="entry name" value="TonB-dependent receptor, beta-barrel domain"/>
    <property type="match status" value="1"/>
</dbReference>
<keyword evidence="8 11" id="KW-0472">Membrane</keyword>
<keyword evidence="10 11" id="KW-0998">Cell outer membrane</keyword>
<organism evidence="15 16">
    <name type="scientific">Limnohabitans planktonicus II-D5</name>
    <dbReference type="NCBI Taxonomy" id="1293045"/>
    <lineage>
        <taxon>Bacteria</taxon>
        <taxon>Pseudomonadati</taxon>
        <taxon>Pseudomonadota</taxon>
        <taxon>Betaproteobacteria</taxon>
        <taxon>Burkholderiales</taxon>
        <taxon>Comamonadaceae</taxon>
        <taxon>Limnohabitans</taxon>
    </lineage>
</organism>
<dbReference type="GO" id="GO:0015344">
    <property type="term" value="F:siderophore uptake transmembrane transporter activity"/>
    <property type="evidence" value="ECO:0007669"/>
    <property type="project" value="TreeGrafter"/>
</dbReference>
<dbReference type="InterPro" id="IPR036942">
    <property type="entry name" value="Beta-barrel_TonB_sf"/>
</dbReference>
<evidence type="ECO:0000256" key="3">
    <source>
        <dbReference type="ARBA" id="ARBA00022448"/>
    </source>
</evidence>
<protein>
    <recommendedName>
        <fullName evidence="14">TonB-dependent receptor plug domain-containing protein</fullName>
    </recommendedName>
</protein>
<comment type="caution">
    <text evidence="15">The sequence shown here is derived from an EMBL/GenBank/DDBJ whole genome shotgun (WGS) entry which is preliminary data.</text>
</comment>
<keyword evidence="16" id="KW-1185">Reference proteome</keyword>
<evidence type="ECO:0000256" key="11">
    <source>
        <dbReference type="PROSITE-ProRule" id="PRU01360"/>
    </source>
</evidence>
<dbReference type="PROSITE" id="PS52016">
    <property type="entry name" value="TONB_DEPENDENT_REC_3"/>
    <property type="match status" value="1"/>
</dbReference>
<gene>
    <name evidence="15" type="ORF">H663_008135</name>
</gene>
<dbReference type="PANTHER" id="PTHR32552:SF83">
    <property type="entry name" value="BLR3904 PROTEIN"/>
    <property type="match status" value="1"/>
</dbReference>
<dbReference type="GO" id="GO:0009279">
    <property type="term" value="C:cell outer membrane"/>
    <property type="evidence" value="ECO:0007669"/>
    <property type="project" value="UniProtKB-SubCell"/>
</dbReference>
<evidence type="ECO:0000256" key="7">
    <source>
        <dbReference type="ARBA" id="ARBA00023077"/>
    </source>
</evidence>
<accession>A0A2T7UF59</accession>
<feature type="region of interest" description="Disordered" evidence="13">
    <location>
        <begin position="435"/>
        <end position="458"/>
    </location>
</feature>
<reference evidence="15" key="1">
    <citation type="submission" date="2017-04" db="EMBL/GenBank/DDBJ databases">
        <title>Unexpected and diverse lifestyles within the genus Limnohabitans.</title>
        <authorList>
            <person name="Kasalicky V."/>
            <person name="Mehrshad M."/>
            <person name="Andrei S.-A."/>
            <person name="Salcher M."/>
            <person name="Kratochvilova H."/>
            <person name="Simek K."/>
            <person name="Ghai R."/>
        </authorList>
    </citation>
    <scope>NUCLEOTIDE SEQUENCE [LARGE SCALE GENOMIC DNA]</scope>
    <source>
        <strain evidence="15">II-D5</strain>
    </source>
</reference>
<name>A0A2T7UF59_9BURK</name>
<dbReference type="InterPro" id="IPR010917">
    <property type="entry name" value="TonB_rcpt_CS"/>
</dbReference>
<dbReference type="Pfam" id="PF07715">
    <property type="entry name" value="Plug"/>
    <property type="match status" value="1"/>
</dbReference>
<feature type="short sequence motif" description="TonB C-terminal box" evidence="12">
    <location>
        <begin position="752"/>
        <end position="769"/>
    </location>
</feature>
<dbReference type="InterPro" id="IPR037066">
    <property type="entry name" value="Plug_dom_sf"/>
</dbReference>
<keyword evidence="4 11" id="KW-1134">Transmembrane beta strand</keyword>
<dbReference type="STRING" id="1293045.H663_14565"/>
<evidence type="ECO:0000313" key="16">
    <source>
        <dbReference type="Proteomes" id="UP000037507"/>
    </source>
</evidence>
<proteinExistence type="inferred from homology"/>
<dbReference type="Gene3D" id="2.170.130.10">
    <property type="entry name" value="TonB-dependent receptor, plug domain"/>
    <property type="match status" value="1"/>
</dbReference>
<dbReference type="PROSITE" id="PS01156">
    <property type="entry name" value="TONB_DEPENDENT_REC_2"/>
    <property type="match status" value="1"/>
</dbReference>
<dbReference type="Proteomes" id="UP000037507">
    <property type="component" value="Unassembled WGS sequence"/>
</dbReference>
<dbReference type="AlphaFoldDB" id="A0A2T7UF59"/>